<reference evidence="2 3" key="1">
    <citation type="submission" date="2024-06" db="EMBL/GenBank/DDBJ databases">
        <title>The draft genome of Grus japonensis, version 3.</title>
        <authorList>
            <person name="Nabeshima K."/>
            <person name="Suzuki S."/>
            <person name="Onuma M."/>
        </authorList>
    </citation>
    <scope>NUCLEOTIDE SEQUENCE [LARGE SCALE GENOMIC DNA]</scope>
    <source>
        <strain evidence="2 3">451A</strain>
    </source>
</reference>
<dbReference type="Proteomes" id="UP001623348">
    <property type="component" value="Unassembled WGS sequence"/>
</dbReference>
<feature type="region of interest" description="Disordered" evidence="1">
    <location>
        <begin position="1"/>
        <end position="34"/>
    </location>
</feature>
<keyword evidence="3" id="KW-1185">Reference proteome</keyword>
<evidence type="ECO:0000256" key="1">
    <source>
        <dbReference type="SAM" id="MobiDB-lite"/>
    </source>
</evidence>
<name>A0ABC9WBH6_GRUJA</name>
<dbReference type="EMBL" id="BAAFJT010000002">
    <property type="protein sequence ID" value="GAB0182154.1"/>
    <property type="molecule type" value="Genomic_DNA"/>
</dbReference>
<organism evidence="2 3">
    <name type="scientific">Grus japonensis</name>
    <name type="common">Japanese crane</name>
    <name type="synonym">Red-crowned crane</name>
    <dbReference type="NCBI Taxonomy" id="30415"/>
    <lineage>
        <taxon>Eukaryota</taxon>
        <taxon>Metazoa</taxon>
        <taxon>Chordata</taxon>
        <taxon>Craniata</taxon>
        <taxon>Vertebrata</taxon>
        <taxon>Euteleostomi</taxon>
        <taxon>Archelosauria</taxon>
        <taxon>Archosauria</taxon>
        <taxon>Dinosauria</taxon>
        <taxon>Saurischia</taxon>
        <taxon>Theropoda</taxon>
        <taxon>Coelurosauria</taxon>
        <taxon>Aves</taxon>
        <taxon>Neognathae</taxon>
        <taxon>Neoaves</taxon>
        <taxon>Gruiformes</taxon>
        <taxon>Gruidae</taxon>
        <taxon>Grus</taxon>
    </lineage>
</organism>
<evidence type="ECO:0000313" key="2">
    <source>
        <dbReference type="EMBL" id="GAB0182154.1"/>
    </source>
</evidence>
<proteinExistence type="predicted"/>
<sequence length="97" mass="10810">MSVSVSSPSPPPRIKRSAGGGIPGRASPRGRRLPEETFVDTGYHLNIKLYRDFKPRSFCILPGRACMKTCVDGAVRSRRCTQHRCQPSPRNNLFVPK</sequence>
<accession>A0ABC9WBH6</accession>
<protein>
    <submittedName>
        <fullName evidence="2">Uncharacterized protein</fullName>
    </submittedName>
</protein>
<dbReference type="AlphaFoldDB" id="A0ABC9WBH6"/>
<evidence type="ECO:0000313" key="3">
    <source>
        <dbReference type="Proteomes" id="UP001623348"/>
    </source>
</evidence>
<comment type="caution">
    <text evidence="2">The sequence shown here is derived from an EMBL/GenBank/DDBJ whole genome shotgun (WGS) entry which is preliminary data.</text>
</comment>
<gene>
    <name evidence="2" type="ORF">GRJ2_000680700</name>
</gene>